<reference evidence="1" key="2">
    <citation type="submission" date="2025-09" db="UniProtKB">
        <authorList>
            <consortium name="EnsemblPlants"/>
        </authorList>
    </citation>
    <scope>IDENTIFICATION</scope>
</reference>
<reference evidence="1" key="1">
    <citation type="submission" date="2021-05" db="EMBL/GenBank/DDBJ databases">
        <authorList>
            <person name="Scholz U."/>
            <person name="Mascher M."/>
            <person name="Fiebig A."/>
        </authorList>
    </citation>
    <scope>NUCLEOTIDE SEQUENCE [LARGE SCALE GENOMIC DNA]</scope>
</reference>
<organism evidence="1 2">
    <name type="scientific">Avena sativa</name>
    <name type="common">Oat</name>
    <dbReference type="NCBI Taxonomy" id="4498"/>
    <lineage>
        <taxon>Eukaryota</taxon>
        <taxon>Viridiplantae</taxon>
        <taxon>Streptophyta</taxon>
        <taxon>Embryophyta</taxon>
        <taxon>Tracheophyta</taxon>
        <taxon>Spermatophyta</taxon>
        <taxon>Magnoliopsida</taxon>
        <taxon>Liliopsida</taxon>
        <taxon>Poales</taxon>
        <taxon>Poaceae</taxon>
        <taxon>BOP clade</taxon>
        <taxon>Pooideae</taxon>
        <taxon>Poodae</taxon>
        <taxon>Poeae</taxon>
        <taxon>Poeae Chloroplast Group 1 (Aveneae type)</taxon>
        <taxon>Aveninae</taxon>
        <taxon>Avena</taxon>
    </lineage>
</organism>
<proteinExistence type="predicted"/>
<dbReference type="EnsemblPlants" id="AVESA.00010b.r2.1AG0004620.1">
    <property type="protein sequence ID" value="AVESA.00010b.r2.1AG0004620.1.CDS.1"/>
    <property type="gene ID" value="AVESA.00010b.r2.1AG0004620"/>
</dbReference>
<name>A0ACD5T7D7_AVESA</name>
<dbReference type="Proteomes" id="UP001732700">
    <property type="component" value="Chromosome 1A"/>
</dbReference>
<sequence>MAAEKNPQSQPLSSWSALPLDLAILVVRLLPTHADRARFTAVCPQWRAAARQLLPMPLPLLALPDGAFYNIPYTKPFRFPGCGFAGYQSVCGNWLVFPRKDGCFLVDPFSRATVTLPSLSHVRLRPPNAIAKWSDEGGTKFAEPCTTWMHINESKKLHIIKLILCSPNLVAALVGIGHASQILMCQPGGLSWSVRAYDECKGFEDMAFYQGKLYVIATDENLLLVNISEDHNTGDPQVSKVGRVIKGDPWYPVVYQDNTMPCKKVYLVESRGVLLMVRRAIWCRVPEPGVHGKVVAGQSVFEVFKADFEHSQWVKVSTLGNDQVLFLGRRCSRAMSVSEYGFAGDLIFFLDDDEQNRVEYRYAEENSSFSVDDMGSGKISNGRPEISWKRCDETRLAAWLFPQG</sequence>
<evidence type="ECO:0000313" key="2">
    <source>
        <dbReference type="Proteomes" id="UP001732700"/>
    </source>
</evidence>
<accession>A0ACD5T7D7</accession>
<protein>
    <submittedName>
        <fullName evidence="1">Uncharacterized protein</fullName>
    </submittedName>
</protein>
<keyword evidence="2" id="KW-1185">Reference proteome</keyword>
<evidence type="ECO:0000313" key="1">
    <source>
        <dbReference type="EnsemblPlants" id="AVESA.00010b.r2.1AG0004620.1.CDS.1"/>
    </source>
</evidence>